<dbReference type="Proteomes" id="UP000617426">
    <property type="component" value="Unassembled WGS sequence"/>
</dbReference>
<reference evidence="3" key="1">
    <citation type="submission" date="2020-08" db="EMBL/GenBank/DDBJ databases">
        <title>Sequencing the genomes of 1000 actinobacteria strains.</title>
        <authorList>
            <person name="Klenk H.-P."/>
        </authorList>
    </citation>
    <scope>NUCLEOTIDE SEQUENCE</scope>
    <source>
        <strain evidence="3">DSM 10695</strain>
    </source>
</reference>
<feature type="transmembrane region" description="Helical" evidence="2">
    <location>
        <begin position="31"/>
        <end position="52"/>
    </location>
</feature>
<dbReference type="EMBL" id="JACHMK010000001">
    <property type="protein sequence ID" value="MBB6335628.1"/>
    <property type="molecule type" value="Genomic_DNA"/>
</dbReference>
<feature type="compositionally biased region" description="Low complexity" evidence="1">
    <location>
        <begin position="98"/>
        <end position="116"/>
    </location>
</feature>
<accession>A0A923E693</accession>
<keyword evidence="2" id="KW-0812">Transmembrane</keyword>
<dbReference type="AlphaFoldDB" id="A0A923E693"/>
<keyword evidence="2" id="KW-1133">Transmembrane helix</keyword>
<feature type="region of interest" description="Disordered" evidence="1">
    <location>
        <begin position="97"/>
        <end position="147"/>
    </location>
</feature>
<protein>
    <recommendedName>
        <fullName evidence="5">SHOCT domain-containing protein</fullName>
    </recommendedName>
</protein>
<comment type="caution">
    <text evidence="3">The sequence shown here is derived from an EMBL/GenBank/DDBJ whole genome shotgun (WGS) entry which is preliminary data.</text>
</comment>
<sequence length="147" mass="14735">MDNVSPDISSPAEALGAHGPAGHMGGGVAEIAWIILAAAALAAVVVLAVWAIKRFVPTAPTPLSRLDQRLAAGEIDEETYFRTRSALLNAQSAAFTRAPAGTQAPAAPAAPASPVQPGTPAAPVQPFVSSAPTTVLPAPGESAPESR</sequence>
<evidence type="ECO:0000313" key="3">
    <source>
        <dbReference type="EMBL" id="MBB6335628.1"/>
    </source>
</evidence>
<gene>
    <name evidence="3" type="ORF">HD592_002193</name>
</gene>
<evidence type="ECO:0000313" key="4">
    <source>
        <dbReference type="Proteomes" id="UP000617426"/>
    </source>
</evidence>
<evidence type="ECO:0000256" key="1">
    <source>
        <dbReference type="SAM" id="MobiDB-lite"/>
    </source>
</evidence>
<dbReference type="RefSeq" id="WP_184454111.1">
    <property type="nucleotide sequence ID" value="NZ_JACHMK010000001.1"/>
</dbReference>
<evidence type="ECO:0008006" key="5">
    <source>
        <dbReference type="Google" id="ProtNLM"/>
    </source>
</evidence>
<proteinExistence type="predicted"/>
<organism evidence="3 4">
    <name type="scientific">Schaalia hyovaginalis</name>
    <dbReference type="NCBI Taxonomy" id="29316"/>
    <lineage>
        <taxon>Bacteria</taxon>
        <taxon>Bacillati</taxon>
        <taxon>Actinomycetota</taxon>
        <taxon>Actinomycetes</taxon>
        <taxon>Actinomycetales</taxon>
        <taxon>Actinomycetaceae</taxon>
        <taxon>Schaalia</taxon>
    </lineage>
</organism>
<keyword evidence="4" id="KW-1185">Reference proteome</keyword>
<keyword evidence="2" id="KW-0472">Membrane</keyword>
<evidence type="ECO:0000256" key="2">
    <source>
        <dbReference type="SAM" id="Phobius"/>
    </source>
</evidence>
<name>A0A923E693_9ACTO</name>